<dbReference type="PANTHER" id="PTHR22916">
    <property type="entry name" value="GLYCOSYLTRANSFERASE"/>
    <property type="match status" value="1"/>
</dbReference>
<protein>
    <submittedName>
        <fullName evidence="4">Glycosyltransferase</fullName>
    </submittedName>
</protein>
<dbReference type="AlphaFoldDB" id="A0AB35ZDE0"/>
<dbReference type="CDD" id="cd00761">
    <property type="entry name" value="Glyco_tranf_GTA_type"/>
    <property type="match status" value="1"/>
</dbReference>
<evidence type="ECO:0000313" key="5">
    <source>
        <dbReference type="Proteomes" id="UP000390763"/>
    </source>
</evidence>
<evidence type="ECO:0000313" key="4">
    <source>
        <dbReference type="EMBL" id="MQO02960.1"/>
    </source>
</evidence>
<evidence type="ECO:0000256" key="2">
    <source>
        <dbReference type="ARBA" id="ARBA00022679"/>
    </source>
</evidence>
<dbReference type="InterPro" id="IPR029044">
    <property type="entry name" value="Nucleotide-diphossugar_trans"/>
</dbReference>
<comment type="caution">
    <text evidence="4">The sequence shown here is derived from an EMBL/GenBank/DDBJ whole genome shotgun (WGS) entry which is preliminary data.</text>
</comment>
<reference evidence="5" key="1">
    <citation type="submission" date="2019-09" db="EMBL/GenBank/DDBJ databases">
        <title>Distinct polysaccharide growth profiles of human intestinal Prevotella copri isolates.</title>
        <authorList>
            <person name="Fehlner-Peach H."/>
            <person name="Magnabosco C."/>
            <person name="Raghavan V."/>
            <person name="Scher J.U."/>
            <person name="Tett A."/>
            <person name="Cox L.M."/>
            <person name="Gottsegen C."/>
            <person name="Watters A."/>
            <person name="Wiltshire- Gordon J.D."/>
            <person name="Segata N."/>
            <person name="Bonneau R."/>
            <person name="Littman D.R."/>
        </authorList>
    </citation>
    <scope>NUCLEOTIDE SEQUENCE [LARGE SCALE GENOMIC DNA]</scope>
    <source>
        <strain evidence="5">iAK279</strain>
    </source>
</reference>
<dbReference type="Proteomes" id="UP000390763">
    <property type="component" value="Unassembled WGS sequence"/>
</dbReference>
<dbReference type="SUPFAM" id="SSF53448">
    <property type="entry name" value="Nucleotide-diphospho-sugar transferases"/>
    <property type="match status" value="1"/>
</dbReference>
<name>A0AB35ZDE0_9BACT</name>
<evidence type="ECO:0000259" key="3">
    <source>
        <dbReference type="Pfam" id="PF00535"/>
    </source>
</evidence>
<evidence type="ECO:0000256" key="1">
    <source>
        <dbReference type="ARBA" id="ARBA00022676"/>
    </source>
</evidence>
<proteinExistence type="predicted"/>
<dbReference type="InterPro" id="IPR001173">
    <property type="entry name" value="Glyco_trans_2-like"/>
</dbReference>
<dbReference type="PANTHER" id="PTHR22916:SF51">
    <property type="entry name" value="GLYCOSYLTRANSFERASE EPSH-RELATED"/>
    <property type="match status" value="1"/>
</dbReference>
<gene>
    <name evidence="4" type="ORF">F7D62_02315</name>
</gene>
<organism evidence="4 5">
    <name type="scientific">Segatella copri</name>
    <dbReference type="NCBI Taxonomy" id="165179"/>
    <lineage>
        <taxon>Bacteria</taxon>
        <taxon>Pseudomonadati</taxon>
        <taxon>Bacteroidota</taxon>
        <taxon>Bacteroidia</taxon>
        <taxon>Bacteroidales</taxon>
        <taxon>Prevotellaceae</taxon>
        <taxon>Segatella</taxon>
    </lineage>
</organism>
<dbReference type="Gene3D" id="3.90.550.10">
    <property type="entry name" value="Spore Coat Polysaccharide Biosynthesis Protein SpsA, Chain A"/>
    <property type="match status" value="1"/>
</dbReference>
<keyword evidence="2" id="KW-0808">Transferase</keyword>
<accession>A0AB35ZDE0</accession>
<keyword evidence="1" id="KW-0328">Glycosyltransferase</keyword>
<dbReference type="EMBL" id="VZBT01000017">
    <property type="protein sequence ID" value="MQO02960.1"/>
    <property type="molecule type" value="Genomic_DNA"/>
</dbReference>
<dbReference type="GO" id="GO:0016758">
    <property type="term" value="F:hexosyltransferase activity"/>
    <property type="evidence" value="ECO:0007669"/>
    <property type="project" value="UniProtKB-ARBA"/>
</dbReference>
<dbReference type="Pfam" id="PF00535">
    <property type="entry name" value="Glycos_transf_2"/>
    <property type="match status" value="1"/>
</dbReference>
<sequence>MNVNSPKVSIIVPVYNVEKYLHRCVDSILLQTFTDFELLLIDDGSTDKSVDICDKYALKDSRIRVFHKKNGGVSSARNLGIKKSSGVYILFVDSDDYLSPSHLNNYIKYIGNYEIVYQGYCVFMEYSHNSEHVFTVSEKSANNKDCMIDVLSDLLEVGNIFGFTWSKMFHAEIIRKNNILFKEDISIREDEIFTFEYCHYIKSIKVLQSATYHYQQSDNSLMRRKYFCPEELLKVINYSYTTAIQITHNKRFCKIIEDYYAKGLDWIFNMLYSPSKLLKRKERLKFLRIMEDWNLNHPESVCSLSISVEVADCLNFFIYPLRVLKKYIKILLWKLH</sequence>
<feature type="domain" description="Glycosyltransferase 2-like" evidence="3">
    <location>
        <begin position="9"/>
        <end position="125"/>
    </location>
</feature>